<evidence type="ECO:0000256" key="2">
    <source>
        <dbReference type="SAM" id="Phobius"/>
    </source>
</evidence>
<dbReference type="Gene3D" id="3.30.365.10">
    <property type="entry name" value="Aldehyde oxidase/xanthine dehydrogenase, molybdopterin binding domain"/>
    <property type="match status" value="4"/>
</dbReference>
<feature type="transmembrane region" description="Helical" evidence="2">
    <location>
        <begin position="12"/>
        <end position="31"/>
    </location>
</feature>
<dbReference type="Pfam" id="PF02738">
    <property type="entry name" value="MoCoBD_1"/>
    <property type="match status" value="1"/>
</dbReference>
<dbReference type="InterPro" id="IPR052516">
    <property type="entry name" value="N-heterocyclic_Hydroxylase"/>
</dbReference>
<organism evidence="4 5">
    <name type="scientific">Parasphingopyxis lamellibrachiae</name>
    <dbReference type="NCBI Taxonomy" id="680125"/>
    <lineage>
        <taxon>Bacteria</taxon>
        <taxon>Pseudomonadati</taxon>
        <taxon>Pseudomonadota</taxon>
        <taxon>Alphaproteobacteria</taxon>
        <taxon>Sphingomonadales</taxon>
        <taxon>Sphingomonadaceae</taxon>
        <taxon>Parasphingopyxis</taxon>
    </lineage>
</organism>
<sequence length="747" mass="78932">MSQASRLGITRRRLLIGGGVGAGLAVAWGVWPRHYVHNLVAGEGETVFNAFLKIGEDGNVSVIVPQAEMGQGVWTALPQALADELGADWRTIGVETAPINPLYANDFLVTEGAEGALPSFLGSIGQWATREYAVRNALMITGGSTSIRGFEQRFREAGAAARAVLCKAAAARWDADWQACDTADGFVVLGDQRLRFGELAADAAQYSPPDTLTLRNPEGRPITGQSMPRIDLPSKVDGSARYAGDVRLPEMVFASARQAPSSRHRLTAVNRDAANNVFGVTAIFENPRFAACVATNWWAANRGVEALAPEWESDDEGVVDDASIDAALQVALDGDGGTRFVSEGDLAAAFGTSGAHRATYSVGLAPHAAIEPLTATARVTGDRLEIWAPTQAPGLMRTAVADAIGYSEGQVTIYPMLLGGAFGRKIEHDAAVQVAIIARRMNRPVQLTWSREEETRSDYYRPAARGRLTAKLGAAGAISAWHARIAAPSTGNQLFRRIMPSMFFGGVGDASPGAVEGARPAYAIPNLAVEHMPVDIGVETGIWRSVAHSYTAFFTECFMDEMAAQAGIEPLSFRIAMMGDSSRLARCLTAAATLGGWDGGEQGGGMGLAAHSCFGSHVAMVVRLHIGDGQRPIIENIAAAVDCGRMINPEIVRQQIEGGIVFGMSQALGAAIAYADDEPLVSNFHDLGLPILTDIPQIEIELIDSDEEPGGVGEIAVPPVAPAIGNAIFAATGQRLRSIPFRVGGVA</sequence>
<dbReference type="PANTHER" id="PTHR47495">
    <property type="entry name" value="ALDEHYDE DEHYDROGENASE"/>
    <property type="match status" value="1"/>
</dbReference>
<dbReference type="Proteomes" id="UP000256310">
    <property type="component" value="Unassembled WGS sequence"/>
</dbReference>
<dbReference type="SMART" id="SM01008">
    <property type="entry name" value="Ald_Xan_dh_C"/>
    <property type="match status" value="1"/>
</dbReference>
<feature type="region of interest" description="Disordered" evidence="1">
    <location>
        <begin position="208"/>
        <end position="230"/>
    </location>
</feature>
<dbReference type="SUPFAM" id="SSF56003">
    <property type="entry name" value="Molybdenum cofactor-binding domain"/>
    <property type="match status" value="2"/>
</dbReference>
<dbReference type="RefSeq" id="WP_116236106.1">
    <property type="nucleotide sequence ID" value="NZ_QRDP01000004.1"/>
</dbReference>
<keyword evidence="5" id="KW-1185">Reference proteome</keyword>
<gene>
    <name evidence="4" type="ORF">DFR46_1758</name>
</gene>
<dbReference type="InterPro" id="IPR037165">
    <property type="entry name" value="AldOxase/xan_DH_Mopterin-bd_sf"/>
</dbReference>
<dbReference type="InterPro" id="IPR006311">
    <property type="entry name" value="TAT_signal"/>
</dbReference>
<comment type="caution">
    <text evidence="4">The sequence shown here is derived from an EMBL/GenBank/DDBJ whole genome shotgun (WGS) entry which is preliminary data.</text>
</comment>
<evidence type="ECO:0000259" key="3">
    <source>
        <dbReference type="SMART" id="SM01008"/>
    </source>
</evidence>
<evidence type="ECO:0000313" key="4">
    <source>
        <dbReference type="EMBL" id="RED16729.1"/>
    </source>
</evidence>
<keyword evidence="2" id="KW-1133">Transmembrane helix</keyword>
<dbReference type="InterPro" id="IPR046867">
    <property type="entry name" value="AldOxase/xan_DH_MoCoBD2"/>
</dbReference>
<dbReference type="EMBL" id="QRDP01000004">
    <property type="protein sequence ID" value="RED16729.1"/>
    <property type="molecule type" value="Genomic_DNA"/>
</dbReference>
<evidence type="ECO:0000313" key="5">
    <source>
        <dbReference type="Proteomes" id="UP000256310"/>
    </source>
</evidence>
<dbReference type="Gene3D" id="3.90.1170.50">
    <property type="entry name" value="Aldehyde oxidase/xanthine dehydrogenase, a/b hammerhead"/>
    <property type="match status" value="1"/>
</dbReference>
<proteinExistence type="predicted"/>
<evidence type="ECO:0000256" key="1">
    <source>
        <dbReference type="SAM" id="MobiDB-lite"/>
    </source>
</evidence>
<keyword evidence="2" id="KW-0812">Transmembrane</keyword>
<dbReference type="OrthoDB" id="9767994at2"/>
<reference evidence="4 5" key="1">
    <citation type="submission" date="2018-07" db="EMBL/GenBank/DDBJ databases">
        <title>Genomic Encyclopedia of Type Strains, Phase IV (KMG-IV): sequencing the most valuable type-strain genomes for metagenomic binning, comparative biology and taxonomic classification.</title>
        <authorList>
            <person name="Goeker M."/>
        </authorList>
    </citation>
    <scope>NUCLEOTIDE SEQUENCE [LARGE SCALE GENOMIC DNA]</scope>
    <source>
        <strain evidence="4 5">DSM 26725</strain>
    </source>
</reference>
<dbReference type="InterPro" id="IPR000674">
    <property type="entry name" value="Ald_Oxase/Xan_DH_a/b"/>
</dbReference>
<name>A0A3D9FG16_9SPHN</name>
<dbReference type="AlphaFoldDB" id="A0A3D9FG16"/>
<dbReference type="PROSITE" id="PS51318">
    <property type="entry name" value="TAT"/>
    <property type="match status" value="1"/>
</dbReference>
<protein>
    <submittedName>
        <fullName evidence="4">Isoquinoline 1-oxidoreductase beta subunit</fullName>
    </submittedName>
</protein>
<dbReference type="InterPro" id="IPR008274">
    <property type="entry name" value="AldOxase/xan_DH_MoCoBD1"/>
</dbReference>
<dbReference type="Pfam" id="PF20256">
    <property type="entry name" value="MoCoBD_2"/>
    <property type="match status" value="1"/>
</dbReference>
<dbReference type="PIRSF" id="PIRSF036389">
    <property type="entry name" value="IOR_B"/>
    <property type="match status" value="1"/>
</dbReference>
<feature type="domain" description="Aldehyde oxidase/xanthine dehydrogenase a/b hammerhead" evidence="3">
    <location>
        <begin position="237"/>
        <end position="315"/>
    </location>
</feature>
<keyword evidence="2" id="KW-0472">Membrane</keyword>
<dbReference type="InterPro" id="IPR012368">
    <property type="entry name" value="OxRdtase_Mopterin-bd_su_IorB"/>
</dbReference>
<dbReference type="PANTHER" id="PTHR47495:SF2">
    <property type="entry name" value="ALDEHYDE DEHYDROGENASE"/>
    <property type="match status" value="1"/>
</dbReference>
<accession>A0A3D9FG16</accession>
<dbReference type="GO" id="GO:0016491">
    <property type="term" value="F:oxidoreductase activity"/>
    <property type="evidence" value="ECO:0007669"/>
    <property type="project" value="InterPro"/>
</dbReference>